<dbReference type="PANTHER" id="PTHR30537">
    <property type="entry name" value="HTH-TYPE TRANSCRIPTIONAL REGULATOR"/>
    <property type="match status" value="1"/>
</dbReference>
<keyword evidence="3" id="KW-0238">DNA-binding</keyword>
<accession>A0A0J1GH10</accession>
<dbReference type="EMBL" id="LDOV01000042">
    <property type="protein sequence ID" value="KLU98845.1"/>
    <property type="molecule type" value="Genomic_DNA"/>
</dbReference>
<dbReference type="RefSeq" id="WP_047876352.1">
    <property type="nucleotide sequence ID" value="NZ_BMYC01000029.1"/>
</dbReference>
<organism evidence="6 7">
    <name type="scientific">Photobacterium aphoticum</name>
    <dbReference type="NCBI Taxonomy" id="754436"/>
    <lineage>
        <taxon>Bacteria</taxon>
        <taxon>Pseudomonadati</taxon>
        <taxon>Pseudomonadota</taxon>
        <taxon>Gammaproteobacteria</taxon>
        <taxon>Vibrionales</taxon>
        <taxon>Vibrionaceae</taxon>
        <taxon>Photobacterium</taxon>
    </lineage>
</organism>
<dbReference type="SUPFAM" id="SSF46785">
    <property type="entry name" value="Winged helix' DNA-binding domain"/>
    <property type="match status" value="1"/>
</dbReference>
<dbReference type="Gene3D" id="3.40.190.10">
    <property type="entry name" value="Periplasmic binding protein-like II"/>
    <property type="match status" value="2"/>
</dbReference>
<dbReference type="GO" id="GO:0043565">
    <property type="term" value="F:sequence-specific DNA binding"/>
    <property type="evidence" value="ECO:0007669"/>
    <property type="project" value="TreeGrafter"/>
</dbReference>
<comment type="caution">
    <text evidence="6">The sequence shown here is derived from an EMBL/GenBank/DDBJ whole genome shotgun (WGS) entry which is preliminary data.</text>
</comment>
<dbReference type="InterPro" id="IPR036388">
    <property type="entry name" value="WH-like_DNA-bd_sf"/>
</dbReference>
<evidence type="ECO:0000256" key="3">
    <source>
        <dbReference type="ARBA" id="ARBA00023125"/>
    </source>
</evidence>
<dbReference type="GO" id="GO:0003700">
    <property type="term" value="F:DNA-binding transcription factor activity"/>
    <property type="evidence" value="ECO:0007669"/>
    <property type="project" value="InterPro"/>
</dbReference>
<evidence type="ECO:0000259" key="5">
    <source>
        <dbReference type="PROSITE" id="PS50931"/>
    </source>
</evidence>
<comment type="similarity">
    <text evidence="1">Belongs to the LysR transcriptional regulatory family.</text>
</comment>
<dbReference type="PRINTS" id="PR00039">
    <property type="entry name" value="HTHLYSR"/>
</dbReference>
<dbReference type="Pfam" id="PF00126">
    <property type="entry name" value="HTH_1"/>
    <property type="match status" value="1"/>
</dbReference>
<dbReference type="InterPro" id="IPR058163">
    <property type="entry name" value="LysR-type_TF_proteobact-type"/>
</dbReference>
<dbReference type="SUPFAM" id="SSF53850">
    <property type="entry name" value="Periplasmic binding protein-like II"/>
    <property type="match status" value="1"/>
</dbReference>
<evidence type="ECO:0000256" key="4">
    <source>
        <dbReference type="ARBA" id="ARBA00023163"/>
    </source>
</evidence>
<evidence type="ECO:0000313" key="7">
    <source>
        <dbReference type="Proteomes" id="UP000036426"/>
    </source>
</evidence>
<dbReference type="FunFam" id="1.10.10.10:FF:000001">
    <property type="entry name" value="LysR family transcriptional regulator"/>
    <property type="match status" value="1"/>
</dbReference>
<evidence type="ECO:0000313" key="6">
    <source>
        <dbReference type="EMBL" id="KLU98845.1"/>
    </source>
</evidence>
<sequence>MRKRVPLKSIYAFVAVAELGSMSEAAQHLSVSHSAVSQAIKSLETQLGVVLFRRVGRRVELNAQGRKYYRKVAPALTQIVEASESIARQTHSHRLTVNMVHSLALHWWIPNVAEFQAYAPHIDVRISNILGVFDLDLEGVDVALLHGLPDEWQGDYCEKLGDDALIMVCSPHLLEGLKNTVSDDERGVIQDDTQQDKAFLPTALLAQYPAIFATHPRRQKDWEVWCQAHGVAVPKQQKNLSFHASIHAVQAAIRRLGVLITHQQFVKDDIKHGMLVQVGEAVLNPHQAFYWICAKEKLKDEGVLTLRHWLREQFQAQ</sequence>
<dbReference type="InterPro" id="IPR005119">
    <property type="entry name" value="LysR_subst-bd"/>
</dbReference>
<keyword evidence="2" id="KW-0805">Transcription regulation</keyword>
<dbReference type="InterPro" id="IPR000847">
    <property type="entry name" value="LysR_HTH_N"/>
</dbReference>
<dbReference type="Pfam" id="PF03466">
    <property type="entry name" value="LysR_substrate"/>
    <property type="match status" value="1"/>
</dbReference>
<dbReference type="InterPro" id="IPR036390">
    <property type="entry name" value="WH_DNA-bd_sf"/>
</dbReference>
<keyword evidence="7" id="KW-1185">Reference proteome</keyword>
<reference evidence="6 7" key="1">
    <citation type="submission" date="2015-05" db="EMBL/GenBank/DDBJ databases">
        <title>Photobacterium galathea sp. nov.</title>
        <authorList>
            <person name="Machado H."/>
            <person name="Gram L."/>
        </authorList>
    </citation>
    <scope>NUCLEOTIDE SEQUENCE [LARGE SCALE GENOMIC DNA]</scope>
    <source>
        <strain evidence="6 7">DSM 25995</strain>
    </source>
</reference>
<dbReference type="PROSITE" id="PS50931">
    <property type="entry name" value="HTH_LYSR"/>
    <property type="match status" value="1"/>
</dbReference>
<keyword evidence="4" id="KW-0804">Transcription</keyword>
<proteinExistence type="inferred from homology"/>
<dbReference type="PATRIC" id="fig|754436.4.peg.4367"/>
<dbReference type="Gene3D" id="1.10.10.10">
    <property type="entry name" value="Winged helix-like DNA-binding domain superfamily/Winged helix DNA-binding domain"/>
    <property type="match status" value="1"/>
</dbReference>
<gene>
    <name evidence="6" type="ORF">ABT58_20735</name>
</gene>
<evidence type="ECO:0000256" key="1">
    <source>
        <dbReference type="ARBA" id="ARBA00009437"/>
    </source>
</evidence>
<dbReference type="PANTHER" id="PTHR30537:SF26">
    <property type="entry name" value="GLYCINE CLEAVAGE SYSTEM TRANSCRIPTIONAL ACTIVATOR"/>
    <property type="match status" value="1"/>
</dbReference>
<dbReference type="GO" id="GO:0006351">
    <property type="term" value="P:DNA-templated transcription"/>
    <property type="evidence" value="ECO:0007669"/>
    <property type="project" value="TreeGrafter"/>
</dbReference>
<dbReference type="AlphaFoldDB" id="A0A0J1GH10"/>
<evidence type="ECO:0000256" key="2">
    <source>
        <dbReference type="ARBA" id="ARBA00023015"/>
    </source>
</evidence>
<dbReference type="Proteomes" id="UP000036426">
    <property type="component" value="Unassembled WGS sequence"/>
</dbReference>
<protein>
    <submittedName>
        <fullName evidence="6">LysR family transcriptional regulator</fullName>
    </submittedName>
</protein>
<name>A0A0J1GH10_9GAMM</name>
<dbReference type="OrthoDB" id="5526340at2"/>
<feature type="domain" description="HTH lysR-type" evidence="5">
    <location>
        <begin position="5"/>
        <end position="62"/>
    </location>
</feature>